<protein>
    <recommendedName>
        <fullName evidence="1">UPF0248 protein JH146_0312</fullName>
    </recommendedName>
</protein>
<comment type="similarity">
    <text evidence="1">Belongs to the UPF0248 family.</text>
</comment>
<dbReference type="EMBL" id="CP009149">
    <property type="protein sequence ID" value="AIJ05162.1"/>
    <property type="molecule type" value="Genomic_DNA"/>
</dbReference>
<dbReference type="HOGENOM" id="CLU_172276_3_1_2"/>
<name>A0A076LED7_9EURY</name>
<evidence type="ECO:0000256" key="1">
    <source>
        <dbReference type="HAMAP-Rule" id="MF_01245"/>
    </source>
</evidence>
<dbReference type="NCBIfam" id="NF003272">
    <property type="entry name" value="PRK04257.1"/>
    <property type="match status" value="1"/>
</dbReference>
<dbReference type="AlphaFoldDB" id="A0A076LED7"/>
<dbReference type="GeneID" id="24890905"/>
<accession>A0A076LED7</accession>
<evidence type="ECO:0000313" key="3">
    <source>
        <dbReference type="EMBL" id="AIJ05162.1"/>
    </source>
</evidence>
<gene>
    <name evidence="3" type="ORF">JH146_0312</name>
</gene>
<feature type="domain" description="MJ1316 RNA cyclic group end recognition" evidence="2">
    <location>
        <begin position="3"/>
        <end position="75"/>
    </location>
</feature>
<dbReference type="STRING" id="1301915.JH146_0312"/>
<dbReference type="Proteomes" id="UP000028781">
    <property type="component" value="Chromosome"/>
</dbReference>
<dbReference type="InterPro" id="IPR040459">
    <property type="entry name" value="MJ1316"/>
</dbReference>
<dbReference type="HAMAP" id="MF_01245">
    <property type="entry name" value="UPF0248"/>
    <property type="match status" value="1"/>
</dbReference>
<reference evidence="3 4" key="1">
    <citation type="journal article" date="2015" name="Int. J. Syst. Evol. Microbiol.">
        <title>M ethanocaldococcus bathoardescens sp. nov., a hyperthermophilic methanogen isolated from a volcanically active deep-sea hydrothermal vent.</title>
        <authorList>
            <person name="Stewart L.C."/>
            <person name="Jung J.H."/>
            <person name="Kim Y.T."/>
            <person name="Kwon S.W."/>
            <person name="Park C.S."/>
            <person name="Holden J.F."/>
        </authorList>
    </citation>
    <scope>NUCLEOTIDE SEQUENCE [LARGE SCALE GENOMIC DNA]</scope>
    <source>
        <strain evidence="3 4">JH146</strain>
    </source>
</reference>
<dbReference type="OrthoDB" id="14794at2157"/>
<keyword evidence="4" id="KW-1185">Reference proteome</keyword>
<dbReference type="InterPro" id="IPR007547">
    <property type="entry name" value="UPF0248"/>
</dbReference>
<sequence>MLKEILNKIFWHPDYKKEDFEVIILHRGAEENKKIISLDDVELKGNYLVYFDTYIPLHRILEIRNKKTGEILYKKLGFQQ</sequence>
<evidence type="ECO:0000259" key="2">
    <source>
        <dbReference type="Pfam" id="PF04457"/>
    </source>
</evidence>
<dbReference type="RefSeq" id="WP_048201358.1">
    <property type="nucleotide sequence ID" value="NZ_CP009149.1"/>
</dbReference>
<proteinExistence type="inferred from homology"/>
<organism evidence="3 4">
    <name type="scientific">Methanocaldococcus bathoardescens</name>
    <dbReference type="NCBI Taxonomy" id="1301915"/>
    <lineage>
        <taxon>Archaea</taxon>
        <taxon>Methanobacteriati</taxon>
        <taxon>Methanobacteriota</taxon>
        <taxon>Methanomada group</taxon>
        <taxon>Methanococci</taxon>
        <taxon>Methanococcales</taxon>
        <taxon>Methanocaldococcaceae</taxon>
        <taxon>Methanocaldococcus</taxon>
    </lineage>
</organism>
<evidence type="ECO:0000313" key="4">
    <source>
        <dbReference type="Proteomes" id="UP000028781"/>
    </source>
</evidence>
<dbReference type="Pfam" id="PF04457">
    <property type="entry name" value="MJ1316"/>
    <property type="match status" value="1"/>
</dbReference>
<dbReference type="KEGG" id="mjh:JH146_0312"/>